<feature type="non-terminal residue" evidence="2">
    <location>
        <position position="106"/>
    </location>
</feature>
<dbReference type="GO" id="GO:0003824">
    <property type="term" value="F:catalytic activity"/>
    <property type="evidence" value="ECO:0007669"/>
    <property type="project" value="UniProtKB-ARBA"/>
</dbReference>
<accession>X1M4Q8</accession>
<dbReference type="Gene3D" id="3.40.50.10300">
    <property type="entry name" value="CoaB-like"/>
    <property type="match status" value="1"/>
</dbReference>
<evidence type="ECO:0000313" key="2">
    <source>
        <dbReference type="EMBL" id="GAI09660.1"/>
    </source>
</evidence>
<protein>
    <recommendedName>
        <fullName evidence="1">DNA/pantothenate metabolism flavoprotein C-terminal domain-containing protein</fullName>
    </recommendedName>
</protein>
<comment type="caution">
    <text evidence="2">The sequence shown here is derived from an EMBL/GenBank/DDBJ whole genome shotgun (WGS) entry which is preliminary data.</text>
</comment>
<dbReference type="AlphaFoldDB" id="X1M4Q8"/>
<dbReference type="InterPro" id="IPR007085">
    <property type="entry name" value="DNA/pantothenate-metab_flavo_C"/>
</dbReference>
<dbReference type="EMBL" id="BARV01008899">
    <property type="protein sequence ID" value="GAI09660.1"/>
    <property type="molecule type" value="Genomic_DNA"/>
</dbReference>
<dbReference type="Pfam" id="PF04127">
    <property type="entry name" value="DFP"/>
    <property type="match status" value="1"/>
</dbReference>
<dbReference type="InterPro" id="IPR035929">
    <property type="entry name" value="CoaB-like_sf"/>
</dbReference>
<name>X1M4Q8_9ZZZZ</name>
<gene>
    <name evidence="2" type="ORF">S06H3_17744</name>
</gene>
<reference evidence="2" key="1">
    <citation type="journal article" date="2014" name="Front. Microbiol.">
        <title>High frequency of phylogenetically diverse reductive dehalogenase-homologous genes in deep subseafloor sedimentary metagenomes.</title>
        <authorList>
            <person name="Kawai M."/>
            <person name="Futagami T."/>
            <person name="Toyoda A."/>
            <person name="Takaki Y."/>
            <person name="Nishi S."/>
            <person name="Hori S."/>
            <person name="Arai W."/>
            <person name="Tsubouchi T."/>
            <person name="Morono Y."/>
            <person name="Uchiyama I."/>
            <person name="Ito T."/>
            <person name="Fujiyama A."/>
            <person name="Inagaki F."/>
            <person name="Takami H."/>
        </authorList>
    </citation>
    <scope>NUCLEOTIDE SEQUENCE</scope>
    <source>
        <strain evidence="2">Expedition CK06-06</strain>
    </source>
</reference>
<dbReference type="GO" id="GO:0015937">
    <property type="term" value="P:coenzyme A biosynthetic process"/>
    <property type="evidence" value="ECO:0007669"/>
    <property type="project" value="UniProtKB-ARBA"/>
</dbReference>
<sequence length="106" mass="11343">MHILITAGGTREYLDPVRFISNASSGRMGYALARAALRAGHKVTLVTAPTAQRPPSQAKVIEVETAAQMFKAVKKHFEKCDCLIMAAAVADYTPASPAKTKIKKTG</sequence>
<proteinExistence type="predicted"/>
<dbReference type="SUPFAM" id="SSF102645">
    <property type="entry name" value="CoaB-like"/>
    <property type="match status" value="1"/>
</dbReference>
<feature type="domain" description="DNA/pantothenate metabolism flavoprotein C-terminal" evidence="1">
    <location>
        <begin position="2"/>
        <end position="105"/>
    </location>
</feature>
<organism evidence="2">
    <name type="scientific">marine sediment metagenome</name>
    <dbReference type="NCBI Taxonomy" id="412755"/>
    <lineage>
        <taxon>unclassified sequences</taxon>
        <taxon>metagenomes</taxon>
        <taxon>ecological metagenomes</taxon>
    </lineage>
</organism>
<evidence type="ECO:0000259" key="1">
    <source>
        <dbReference type="Pfam" id="PF04127"/>
    </source>
</evidence>